<reference evidence="3 4" key="1">
    <citation type="journal article" date="2018" name="PLoS Genet.">
        <title>Population sequencing reveals clonal diversity and ancestral inbreeding in the grapevine cultivar Chardonnay.</title>
        <authorList>
            <person name="Roach M.J."/>
            <person name="Johnson D.L."/>
            <person name="Bohlmann J."/>
            <person name="van Vuuren H.J."/>
            <person name="Jones S.J."/>
            <person name="Pretorius I.S."/>
            <person name="Schmidt S.A."/>
            <person name="Borneman A.R."/>
        </authorList>
    </citation>
    <scope>NUCLEOTIDE SEQUENCE [LARGE SCALE GENOMIC DNA]</scope>
    <source>
        <strain evidence="4">cv. Chardonnay</strain>
        <tissue evidence="3">Leaf</tissue>
    </source>
</reference>
<dbReference type="PANTHER" id="PTHR13848">
    <property type="entry name" value="PROTEIN YIPPEE-LIKE CG15309-RELATED"/>
    <property type="match status" value="1"/>
</dbReference>
<feature type="region of interest" description="Disordered" evidence="1">
    <location>
        <begin position="144"/>
        <end position="187"/>
    </location>
</feature>
<accession>A0A438G1E6</accession>
<evidence type="ECO:0000259" key="2">
    <source>
        <dbReference type="PROSITE" id="PS51792"/>
    </source>
</evidence>
<proteinExistence type="predicted"/>
<evidence type="ECO:0000313" key="4">
    <source>
        <dbReference type="Proteomes" id="UP000288805"/>
    </source>
</evidence>
<dbReference type="InterPro" id="IPR039058">
    <property type="entry name" value="Yippee_fam"/>
</dbReference>
<evidence type="ECO:0000313" key="3">
    <source>
        <dbReference type="EMBL" id="RVW65988.1"/>
    </source>
</evidence>
<sequence length="187" mass="21877">MGRLFLVEFDQTPEVNFYCCRTCQAHIVLAQHCFSRVTSASLLILLTSHHIMSWFFERKTFLKMEQLREGLFRNVVNVVVDERTRREGFFQVEDIHCVRCNKPLGWRYIPAQPNGTVLLKLAHLLFWDGARLLNADTLLDPVVDQENQEDHDQENQEDHDQENQEDQGFQGEEDEDDQGPDDNVDID</sequence>
<dbReference type="PROSITE" id="PS51792">
    <property type="entry name" value="YIPPEE"/>
    <property type="match status" value="1"/>
</dbReference>
<feature type="compositionally biased region" description="Basic and acidic residues" evidence="1">
    <location>
        <begin position="148"/>
        <end position="162"/>
    </location>
</feature>
<dbReference type="Proteomes" id="UP000288805">
    <property type="component" value="Unassembled WGS sequence"/>
</dbReference>
<dbReference type="InterPro" id="IPR034751">
    <property type="entry name" value="Yippee"/>
</dbReference>
<dbReference type="EMBL" id="QGNW01000684">
    <property type="protein sequence ID" value="RVW65988.1"/>
    <property type="molecule type" value="Genomic_DNA"/>
</dbReference>
<feature type="domain" description="Yippee" evidence="2">
    <location>
        <begin position="16"/>
        <end position="128"/>
    </location>
</feature>
<evidence type="ECO:0000256" key="1">
    <source>
        <dbReference type="SAM" id="MobiDB-lite"/>
    </source>
</evidence>
<dbReference type="AlphaFoldDB" id="A0A438G1E6"/>
<organism evidence="3 4">
    <name type="scientific">Vitis vinifera</name>
    <name type="common">Grape</name>
    <dbReference type="NCBI Taxonomy" id="29760"/>
    <lineage>
        <taxon>Eukaryota</taxon>
        <taxon>Viridiplantae</taxon>
        <taxon>Streptophyta</taxon>
        <taxon>Embryophyta</taxon>
        <taxon>Tracheophyta</taxon>
        <taxon>Spermatophyta</taxon>
        <taxon>Magnoliopsida</taxon>
        <taxon>eudicotyledons</taxon>
        <taxon>Gunneridae</taxon>
        <taxon>Pentapetalae</taxon>
        <taxon>rosids</taxon>
        <taxon>Vitales</taxon>
        <taxon>Vitaceae</taxon>
        <taxon>Viteae</taxon>
        <taxon>Vitis</taxon>
    </lineage>
</organism>
<protein>
    <recommendedName>
        <fullName evidence="2">Yippee domain-containing protein</fullName>
    </recommendedName>
</protein>
<gene>
    <name evidence="3" type="ORF">CK203_007319</name>
</gene>
<comment type="caution">
    <text evidence="3">The sequence shown here is derived from an EMBL/GenBank/DDBJ whole genome shotgun (WGS) entry which is preliminary data.</text>
</comment>
<feature type="compositionally biased region" description="Acidic residues" evidence="1">
    <location>
        <begin position="163"/>
        <end position="187"/>
    </location>
</feature>
<name>A0A438G1E6_VITVI</name>